<feature type="transmembrane region" description="Helical" evidence="2">
    <location>
        <begin position="257"/>
        <end position="276"/>
    </location>
</feature>
<feature type="transmembrane region" description="Helical" evidence="2">
    <location>
        <begin position="506"/>
        <end position="523"/>
    </location>
</feature>
<evidence type="ECO:0000313" key="4">
    <source>
        <dbReference type="Proteomes" id="UP000199001"/>
    </source>
</evidence>
<feature type="transmembrane region" description="Helical" evidence="2">
    <location>
        <begin position="307"/>
        <end position="328"/>
    </location>
</feature>
<feature type="transmembrane region" description="Helical" evidence="2">
    <location>
        <begin position="956"/>
        <end position="977"/>
    </location>
</feature>
<feature type="transmembrane region" description="Helical" evidence="2">
    <location>
        <begin position="463"/>
        <end position="486"/>
    </location>
</feature>
<feature type="transmembrane region" description="Helical" evidence="2">
    <location>
        <begin position="1178"/>
        <end position="1197"/>
    </location>
</feature>
<feature type="transmembrane region" description="Helical" evidence="2">
    <location>
        <begin position="432"/>
        <end position="451"/>
    </location>
</feature>
<feature type="transmembrane region" description="Helical" evidence="2">
    <location>
        <begin position="784"/>
        <end position="802"/>
    </location>
</feature>
<feature type="transmembrane region" description="Helical" evidence="2">
    <location>
        <begin position="380"/>
        <end position="400"/>
    </location>
</feature>
<feature type="transmembrane region" description="Helical" evidence="2">
    <location>
        <begin position="932"/>
        <end position="949"/>
    </location>
</feature>
<dbReference type="AlphaFoldDB" id="A0A1C6VJ00"/>
<dbReference type="RefSeq" id="WP_091103348.1">
    <property type="nucleotide sequence ID" value="NZ_FMHZ01000002.1"/>
</dbReference>
<feature type="transmembrane region" description="Helical" evidence="2">
    <location>
        <begin position="530"/>
        <end position="547"/>
    </location>
</feature>
<evidence type="ECO:0000256" key="2">
    <source>
        <dbReference type="SAM" id="Phobius"/>
    </source>
</evidence>
<feature type="transmembrane region" description="Helical" evidence="2">
    <location>
        <begin position="633"/>
        <end position="656"/>
    </location>
</feature>
<feature type="compositionally biased region" description="Low complexity" evidence="1">
    <location>
        <begin position="836"/>
        <end position="845"/>
    </location>
</feature>
<feature type="compositionally biased region" description="Pro residues" evidence="1">
    <location>
        <begin position="85"/>
        <end position="130"/>
    </location>
</feature>
<feature type="transmembrane region" description="Helical" evidence="2">
    <location>
        <begin position="578"/>
        <end position="597"/>
    </location>
</feature>
<feature type="transmembrane region" description="Helical" evidence="2">
    <location>
        <begin position="688"/>
        <end position="710"/>
    </location>
</feature>
<feature type="transmembrane region" description="Helical" evidence="2">
    <location>
        <begin position="880"/>
        <end position="899"/>
    </location>
</feature>
<feature type="transmembrane region" description="Helical" evidence="2">
    <location>
        <begin position="983"/>
        <end position="1005"/>
    </location>
</feature>
<dbReference type="NCBIfam" id="NF047321">
    <property type="entry name" value="SCO7613_CTERM"/>
    <property type="match status" value="1"/>
</dbReference>
<feature type="transmembrane region" description="Helical" evidence="2">
    <location>
        <begin position="200"/>
        <end position="218"/>
    </location>
</feature>
<evidence type="ECO:0000256" key="1">
    <source>
        <dbReference type="SAM" id="MobiDB-lite"/>
    </source>
</evidence>
<gene>
    <name evidence="3" type="ORF">GA0070606_4296</name>
</gene>
<evidence type="ECO:0000313" key="3">
    <source>
        <dbReference type="EMBL" id="SCL66299.1"/>
    </source>
</evidence>
<proteinExistence type="predicted"/>
<dbReference type="Proteomes" id="UP000199001">
    <property type="component" value="Unassembled WGS sequence"/>
</dbReference>
<keyword evidence="2" id="KW-1133">Transmembrane helix</keyword>
<feature type="transmembrane region" description="Helical" evidence="2">
    <location>
        <begin position="603"/>
        <end position="621"/>
    </location>
</feature>
<feature type="transmembrane region" description="Helical" evidence="2">
    <location>
        <begin position="407"/>
        <end position="426"/>
    </location>
</feature>
<feature type="transmembrane region" description="Helical" evidence="2">
    <location>
        <begin position="857"/>
        <end position="874"/>
    </location>
</feature>
<feature type="transmembrane region" description="Helical" evidence="2">
    <location>
        <begin position="1098"/>
        <end position="1117"/>
    </location>
</feature>
<organism evidence="3 4">
    <name type="scientific">Micromonospora citrea</name>
    <dbReference type="NCBI Taxonomy" id="47855"/>
    <lineage>
        <taxon>Bacteria</taxon>
        <taxon>Bacillati</taxon>
        <taxon>Actinomycetota</taxon>
        <taxon>Actinomycetes</taxon>
        <taxon>Micromonosporales</taxon>
        <taxon>Micromonosporaceae</taxon>
        <taxon>Micromonospora</taxon>
    </lineage>
</organism>
<feature type="transmembrane region" description="Helical" evidence="2">
    <location>
        <begin position="170"/>
        <end position="194"/>
    </location>
</feature>
<feature type="transmembrane region" description="Helical" evidence="2">
    <location>
        <begin position="1074"/>
        <end position="1092"/>
    </location>
</feature>
<feature type="region of interest" description="Disordered" evidence="1">
    <location>
        <begin position="810"/>
        <end position="845"/>
    </location>
</feature>
<feature type="transmembrane region" description="Helical" evidence="2">
    <location>
        <begin position="1017"/>
        <end position="1039"/>
    </location>
</feature>
<feature type="transmembrane region" description="Helical" evidence="2">
    <location>
        <begin position="1203"/>
        <end position="1220"/>
    </location>
</feature>
<feature type="transmembrane region" description="Helical" evidence="2">
    <location>
        <begin position="904"/>
        <end position="926"/>
    </location>
</feature>
<name>A0A1C6VJ00_9ACTN</name>
<reference evidence="4" key="1">
    <citation type="submission" date="2016-06" db="EMBL/GenBank/DDBJ databases">
        <authorList>
            <person name="Varghese N."/>
            <person name="Submissions Spin"/>
        </authorList>
    </citation>
    <scope>NUCLEOTIDE SEQUENCE [LARGE SCALE GENOMIC DNA]</scope>
    <source>
        <strain evidence="4">DSM 43903</strain>
    </source>
</reference>
<feature type="transmembrane region" description="Helical" evidence="2">
    <location>
        <begin position="1126"/>
        <end position="1147"/>
    </location>
</feature>
<feature type="transmembrane region" description="Helical" evidence="2">
    <location>
        <begin position="225"/>
        <end position="245"/>
    </location>
</feature>
<feature type="transmembrane region" description="Helical" evidence="2">
    <location>
        <begin position="1153"/>
        <end position="1171"/>
    </location>
</feature>
<keyword evidence="2" id="KW-0812">Transmembrane</keyword>
<feature type="region of interest" description="Disordered" evidence="1">
    <location>
        <begin position="81"/>
        <end position="130"/>
    </location>
</feature>
<protein>
    <submittedName>
        <fullName evidence="3">Uncharacterized protein</fullName>
    </submittedName>
</protein>
<feature type="transmembrane region" description="Helical" evidence="2">
    <location>
        <begin position="283"/>
        <end position="301"/>
    </location>
</feature>
<feature type="transmembrane region" description="Helical" evidence="2">
    <location>
        <begin position="716"/>
        <end position="739"/>
    </location>
</feature>
<dbReference type="EMBL" id="FMHZ01000002">
    <property type="protein sequence ID" value="SCL66299.1"/>
    <property type="molecule type" value="Genomic_DNA"/>
</dbReference>
<dbReference type="STRING" id="47855.GA0070606_4296"/>
<sequence length="1238" mass="120953">MQNLGYPCPACGAPADLASGCSGCGLPPYPRAAEVIRLDGEIVALVGETERARAAYQGLVDRLAASRRRRAELAAAIRAEFPGPAARPTPAAPPMPAHPTPAARPVPAHPTPAARPVPAHPVPAHPVPAHPVPAHAGAAWPGRGPVAPVPASVGAVVGGAETSTRTVQSLLFVLGGLLLGTAAVVFTAVAWAAVGVAGRALILAAFTALALAAPLVAVRRRLRGTAETFAAVGLLLVLLDGYAAWSVDLFGVAGWPATRYAALVGGAGAAVAVGYARLSGLTVPWFAALVTAQPVLPLLAAGARPDAAGWAVVLVGVALLNLAVLAALRRRSQPAGGTGERPAVLAGRVLAWVGYAAALAFAAGGALVPLTVGRAAGTPLLAGAPLLLVALTLLGAALLTGGRVFRAVAAGALVPVLAGVVVRPIAELWPSPAPLLAALVVVALAGAVRLLPAGWRTGPRFGALLVAGGTAQLTVLVVVLLAGATAVRSLPPWQDAAAGPDLARGWQLPLTVALALAALGLLLPRAARSPLAAFGVAAVVLAAPAAWPSPWPAVVALDLAAGAGLLAVAVGRAGVRSWTVATAATSGVVLLGHGLLVGLAAPVGAGAALAVLLAVGLAAAAAGRRGTAVQRGVAGVSLAVAPLAAPAGAAVALIAAGAPAWWQARAALAAVVLLPAGLLAVRRHWPDLRAYGGVALAVAVTLVGSAPLVVPADEPVTLYAAVAVLLAALGGAACPGVVLRVAGVGLLVISVVAAAPVALTVLLAPYGGVAPWSGAPDVEPAPEAFPAGVALAALAVAAILAARPGAGVPEAAGPGAGEPGVTRPHPGASGVARPDANGPHAAGSAAPARAGRWRAPLAALPFAATALPVLLVAAGTPWPVAPAVTLVVGVAVVLVAALAAPRPLLVPVGVPVGLALTGSGLLGLLATRAGTLAGLGVLVVAATVVGVAARRDEARLAGCLVAVTAATGLAVTAPPAGGLPLRTAAFSVLAVAVLTLGAAALLGGPRAAVAAGQARRGAATAAALDAVAQAVALVALLLAVGALRYAAAVCVLWGAAVALRVLRRGESTGRRWAFAGVAGGSELLGGWLLLAAGKVALLEAYTVPAAALALGAGVAALRTRPGLNSWLALGPGLAAALLPSLVSVLVAPDPQPWRRLLLGAVALGTVLAGATRRWQAPVLLGGVTLALLALHELARGWDLLPRWIFLAVGGFALIGLAATYERRRRDLARLRAAVGRMG</sequence>
<feature type="transmembrane region" description="Helical" evidence="2">
    <location>
        <begin position="662"/>
        <end position="681"/>
    </location>
</feature>
<feature type="transmembrane region" description="Helical" evidence="2">
    <location>
        <begin position="746"/>
        <end position="764"/>
    </location>
</feature>
<accession>A0A1C6VJ00</accession>
<feature type="transmembrane region" description="Helical" evidence="2">
    <location>
        <begin position="1045"/>
        <end position="1062"/>
    </location>
</feature>
<keyword evidence="4" id="KW-1185">Reference proteome</keyword>
<dbReference type="OrthoDB" id="5167942at2"/>
<feature type="transmembrane region" description="Helical" evidence="2">
    <location>
        <begin position="553"/>
        <end position="571"/>
    </location>
</feature>
<feature type="transmembrane region" description="Helical" evidence="2">
    <location>
        <begin position="349"/>
        <end position="368"/>
    </location>
</feature>
<dbReference type="InterPro" id="IPR058062">
    <property type="entry name" value="SCO7613_C"/>
</dbReference>
<keyword evidence="2" id="KW-0472">Membrane</keyword>